<dbReference type="EMBL" id="LAZR01044630">
    <property type="protein sequence ID" value="KKL04191.1"/>
    <property type="molecule type" value="Genomic_DNA"/>
</dbReference>
<evidence type="ECO:0008006" key="2">
    <source>
        <dbReference type="Google" id="ProtNLM"/>
    </source>
</evidence>
<accession>A0A0F9CEU9</accession>
<dbReference type="InterPro" id="IPR051805">
    <property type="entry name" value="Dehydratase_Activator_Redct"/>
</dbReference>
<organism evidence="1">
    <name type="scientific">marine sediment metagenome</name>
    <dbReference type="NCBI Taxonomy" id="412755"/>
    <lineage>
        <taxon>unclassified sequences</taxon>
        <taxon>metagenomes</taxon>
        <taxon>ecological metagenomes</taxon>
    </lineage>
</organism>
<dbReference type="Gene3D" id="3.40.50.11900">
    <property type="match status" value="1"/>
</dbReference>
<proteinExistence type="predicted"/>
<protein>
    <recommendedName>
        <fullName evidence="2">DUF2229 domain-containing protein</fullName>
    </recommendedName>
</protein>
<name>A0A0F9CEU9_9ZZZZ</name>
<evidence type="ECO:0000313" key="1">
    <source>
        <dbReference type="EMBL" id="KKL04191.1"/>
    </source>
</evidence>
<dbReference type="PANTHER" id="PTHR32329">
    <property type="entry name" value="BIFUNCTIONAL PROTEIN [INCLUDES 2-HYDROXYACYL-COA DEHYDRATASE (N-TER) AND ITS ACTIVATOR DOMAIN (C_TERM)-RELATED"/>
    <property type="match status" value="1"/>
</dbReference>
<sequence length="401" mass="45830">IPYMNDCGSMAAAAMRANDVAAEALPMSDKESLDLGRKYTSGKECYPAILTTGDIVKRALSTDFDPEKSVFFMATASGPCRFGQYNKMHRMVLDDIGFPHVPIYTLDQGDDYQEDTSKLGTSFRKLTWNGFVLVDFMQKLLHEIRPYEIHKGETDVVYKQHLRKAVHAIEYGYDLLQVAKDARDAFHRIAVDKSVRKPLIGIIGETYVRGNEFSNNFIVRRIEKLGGKAVIPPFGEWINYIAHCRREDCKRERNISAYTIEIITEIIQRYNEYKISRPFKKCSTNLFKESSIKKLILKGRPYIHDSYKGDPVLSMGRAVEYIEENFDGIINIIPFHCMPGTTVNAVLEKFQRDHGGIPCLKLTFDGQEETNEETRIEAFLHQAHQRMESKLEAVGNYANVN</sequence>
<feature type="non-terminal residue" evidence="1">
    <location>
        <position position="1"/>
    </location>
</feature>
<gene>
    <name evidence="1" type="ORF">LCGC14_2618550</name>
</gene>
<dbReference type="PANTHER" id="PTHR32329:SF2">
    <property type="entry name" value="BIFUNCTIONAL PROTEIN [INCLUDES 2-HYDROXYACYL-COA DEHYDRATASE (N-TER) AND ITS ACTIVATOR DOMAIN (C_TERM)"/>
    <property type="match status" value="1"/>
</dbReference>
<comment type="caution">
    <text evidence="1">The sequence shown here is derived from an EMBL/GenBank/DDBJ whole genome shotgun (WGS) entry which is preliminary data.</text>
</comment>
<reference evidence="1" key="1">
    <citation type="journal article" date="2015" name="Nature">
        <title>Complex archaea that bridge the gap between prokaryotes and eukaryotes.</title>
        <authorList>
            <person name="Spang A."/>
            <person name="Saw J.H."/>
            <person name="Jorgensen S.L."/>
            <person name="Zaremba-Niedzwiedzka K."/>
            <person name="Martijn J."/>
            <person name="Lind A.E."/>
            <person name="van Eijk R."/>
            <person name="Schleper C."/>
            <person name="Guy L."/>
            <person name="Ettema T.J."/>
        </authorList>
    </citation>
    <scope>NUCLEOTIDE SEQUENCE</scope>
</reference>
<dbReference type="AlphaFoldDB" id="A0A0F9CEU9"/>